<dbReference type="EMBL" id="SKFH01000009">
    <property type="protein sequence ID" value="TCZ72901.1"/>
    <property type="molecule type" value="Genomic_DNA"/>
</dbReference>
<evidence type="ECO:0000313" key="3">
    <source>
        <dbReference type="EMBL" id="TCZ72901.1"/>
    </source>
</evidence>
<keyword evidence="2" id="KW-0732">Signal</keyword>
<proteinExistence type="predicted"/>
<evidence type="ECO:0000256" key="2">
    <source>
        <dbReference type="SAM" id="SignalP"/>
    </source>
</evidence>
<reference evidence="3 4" key="1">
    <citation type="submission" date="2019-03" db="EMBL/GenBank/DDBJ databases">
        <authorList>
            <person name="Kim M.K.M."/>
        </authorList>
    </citation>
    <scope>NUCLEOTIDE SEQUENCE [LARGE SCALE GENOMIC DNA]</scope>
    <source>
        <strain evidence="3 4">17J68-15</strain>
    </source>
</reference>
<keyword evidence="1" id="KW-1133">Transmembrane helix</keyword>
<dbReference type="RefSeq" id="WP_131851536.1">
    <property type="nucleotide sequence ID" value="NZ_SKFH01000009.1"/>
</dbReference>
<keyword evidence="4" id="KW-1185">Reference proteome</keyword>
<protein>
    <submittedName>
        <fullName evidence="3">CcmD family protein</fullName>
    </submittedName>
</protein>
<organism evidence="3 4">
    <name type="scientific">Flaviaesturariibacter aridisoli</name>
    <dbReference type="NCBI Taxonomy" id="2545761"/>
    <lineage>
        <taxon>Bacteria</taxon>
        <taxon>Pseudomonadati</taxon>
        <taxon>Bacteroidota</taxon>
        <taxon>Chitinophagia</taxon>
        <taxon>Chitinophagales</taxon>
        <taxon>Chitinophagaceae</taxon>
        <taxon>Flaviaestuariibacter</taxon>
    </lineage>
</organism>
<accession>A0A4R4E4I6</accession>
<keyword evidence="1" id="KW-0812">Transmembrane</keyword>
<name>A0A4R4E4I6_9BACT</name>
<comment type="caution">
    <text evidence="3">The sequence shown here is derived from an EMBL/GenBank/DDBJ whole genome shotgun (WGS) entry which is preliminary data.</text>
</comment>
<dbReference type="AlphaFoldDB" id="A0A4R4E4I6"/>
<feature type="chain" id="PRO_5020578233" evidence="2">
    <location>
        <begin position="20"/>
        <end position="69"/>
    </location>
</feature>
<dbReference type="OrthoDB" id="886941at2"/>
<keyword evidence="1" id="KW-0472">Membrane</keyword>
<gene>
    <name evidence="3" type="ORF">E0486_07500</name>
</gene>
<dbReference type="Pfam" id="PF20077">
    <property type="entry name" value="CcmD_alt"/>
    <property type="match status" value="1"/>
</dbReference>
<evidence type="ECO:0000313" key="4">
    <source>
        <dbReference type="Proteomes" id="UP000295164"/>
    </source>
</evidence>
<dbReference type="Proteomes" id="UP000295164">
    <property type="component" value="Unassembled WGS sequence"/>
</dbReference>
<feature type="signal peptide" evidence="2">
    <location>
        <begin position="1"/>
        <end position="19"/>
    </location>
</feature>
<sequence length="69" mass="7997">MKKAFFALPLLFLQLWASAQGNRTEMADTFRSNGKIYVVVAVILTIFAGIILYLVRLDRKISRLERHRD</sequence>
<feature type="transmembrane region" description="Helical" evidence="1">
    <location>
        <begin position="35"/>
        <end position="55"/>
    </location>
</feature>
<evidence type="ECO:0000256" key="1">
    <source>
        <dbReference type="SAM" id="Phobius"/>
    </source>
</evidence>